<evidence type="ECO:0000256" key="3">
    <source>
        <dbReference type="ARBA" id="ARBA00022763"/>
    </source>
</evidence>
<dbReference type="RefSeq" id="WP_210810270.1">
    <property type="nucleotide sequence ID" value="NZ_JAGQDG010000006.1"/>
</dbReference>
<feature type="compositionally biased region" description="Polar residues" evidence="11">
    <location>
        <begin position="822"/>
        <end position="831"/>
    </location>
</feature>
<protein>
    <recommendedName>
        <fullName evidence="10">RecBCD enzyme subunit RecC</fullName>
    </recommendedName>
    <alternativeName>
        <fullName evidence="10">Exonuclease V subunit RecC</fullName>
        <shortName evidence="10">ExoV subunit RecC</shortName>
    </alternativeName>
    <alternativeName>
        <fullName evidence="10">Helicase/nuclease RecBCD subunit RecC</fullName>
    </alternativeName>
</protein>
<reference evidence="13 14" key="1">
    <citation type="submission" date="2021-04" db="EMBL/GenBank/DDBJ databases">
        <title>The genome sequence of type strain Ideonella paludis KCTC 32238.</title>
        <authorList>
            <person name="Liu Y."/>
        </authorList>
    </citation>
    <scope>NUCLEOTIDE SEQUENCE [LARGE SCALE GENOMIC DNA]</scope>
    <source>
        <strain evidence="13 14">KCTC 32238</strain>
    </source>
</reference>
<dbReference type="Pfam" id="PF17946">
    <property type="entry name" value="RecC_C"/>
    <property type="match status" value="1"/>
</dbReference>
<dbReference type="Proteomes" id="UP000672097">
    <property type="component" value="Unassembled WGS sequence"/>
</dbReference>
<dbReference type="PANTHER" id="PTHR30591:SF1">
    <property type="entry name" value="RECBCD ENZYME SUBUNIT RECC"/>
    <property type="match status" value="1"/>
</dbReference>
<feature type="region of interest" description="Disordered" evidence="11">
    <location>
        <begin position="816"/>
        <end position="837"/>
    </location>
</feature>
<dbReference type="Pfam" id="PF04257">
    <property type="entry name" value="Exonuc_V_gamma"/>
    <property type="match status" value="1"/>
</dbReference>
<evidence type="ECO:0000313" key="14">
    <source>
        <dbReference type="Proteomes" id="UP000672097"/>
    </source>
</evidence>
<dbReference type="GO" id="GO:0008854">
    <property type="term" value="F:exodeoxyribonuclease V activity"/>
    <property type="evidence" value="ECO:0007669"/>
    <property type="project" value="UniProtKB-EC"/>
</dbReference>
<dbReference type="HAMAP" id="MF_01486">
    <property type="entry name" value="RecC"/>
    <property type="match status" value="1"/>
</dbReference>
<keyword evidence="5 10" id="KW-0347">Helicase</keyword>
<keyword evidence="14" id="KW-1185">Reference proteome</keyword>
<evidence type="ECO:0000256" key="10">
    <source>
        <dbReference type="HAMAP-Rule" id="MF_01486"/>
    </source>
</evidence>
<evidence type="ECO:0000256" key="1">
    <source>
        <dbReference type="ARBA" id="ARBA00022722"/>
    </source>
</evidence>
<comment type="function">
    <text evidence="10">A helicase/nuclease that prepares dsDNA breaks (DSB) for recombinational DNA repair. Binds to DSBs and unwinds DNA via a highly rapid and processive ATP-dependent bidirectional helicase activity. Unwinds dsDNA until it encounters a Chi (crossover hotspot instigator) sequence from the 3' direction. Cuts ssDNA a few nucleotides 3' to the Chi site. The properties and activities of the enzyme are changed at Chi. The Chi-altered holoenzyme produces a long 3'-ssDNA overhang and facilitates RecA-binding to the ssDNA for homologous DNA recombination and repair. Holoenzyme degrades any linearized DNA that is unable to undergo homologous recombination. In the holoenzyme this subunit recognizes the wild-type Chi sequence, and when added to isolated RecB increases its ATP-dependent helicase processivity.</text>
</comment>
<evidence type="ECO:0000259" key="12">
    <source>
        <dbReference type="Pfam" id="PF17946"/>
    </source>
</evidence>
<dbReference type="NCBIfam" id="TIGR01450">
    <property type="entry name" value="recC"/>
    <property type="match status" value="1"/>
</dbReference>
<accession>A0ABS5E0M0</accession>
<gene>
    <name evidence="10 13" type="primary">recC</name>
    <name evidence="13" type="ORF">KAK11_16225</name>
</gene>
<keyword evidence="2 10" id="KW-0547">Nucleotide-binding</keyword>
<dbReference type="SUPFAM" id="SSF52540">
    <property type="entry name" value="P-loop containing nucleoside triphosphate hydrolases"/>
    <property type="match status" value="2"/>
</dbReference>
<keyword evidence="3 10" id="KW-0227">DNA damage</keyword>
<comment type="similarity">
    <text evidence="10">Belongs to the RecC family.</text>
</comment>
<keyword evidence="9 10" id="KW-0234">DNA repair</keyword>
<organism evidence="13 14">
    <name type="scientific">Ideonella paludis</name>
    <dbReference type="NCBI Taxonomy" id="1233411"/>
    <lineage>
        <taxon>Bacteria</taxon>
        <taxon>Pseudomonadati</taxon>
        <taxon>Pseudomonadota</taxon>
        <taxon>Betaproteobacteria</taxon>
        <taxon>Burkholderiales</taxon>
        <taxon>Sphaerotilaceae</taxon>
        <taxon>Ideonella</taxon>
    </lineage>
</organism>
<dbReference type="Gene3D" id="1.10.10.160">
    <property type="match status" value="1"/>
</dbReference>
<comment type="subunit">
    <text evidence="10">Heterotrimer of RecB, RecC and RecD. All subunits contribute to DNA-binding.</text>
</comment>
<dbReference type="PIRSF" id="PIRSF000980">
    <property type="entry name" value="RecC"/>
    <property type="match status" value="1"/>
</dbReference>
<keyword evidence="8 10" id="KW-0238">DNA-binding</keyword>
<dbReference type="Gene3D" id="1.10.10.990">
    <property type="match status" value="1"/>
</dbReference>
<evidence type="ECO:0000256" key="7">
    <source>
        <dbReference type="ARBA" id="ARBA00022840"/>
    </source>
</evidence>
<dbReference type="Gene3D" id="3.40.50.300">
    <property type="entry name" value="P-loop containing nucleotide triphosphate hydrolases"/>
    <property type="match status" value="2"/>
</dbReference>
<dbReference type="PANTHER" id="PTHR30591">
    <property type="entry name" value="RECBCD ENZYME SUBUNIT RECC"/>
    <property type="match status" value="1"/>
</dbReference>
<evidence type="ECO:0000256" key="11">
    <source>
        <dbReference type="SAM" id="MobiDB-lite"/>
    </source>
</evidence>
<dbReference type="SUPFAM" id="SSF52980">
    <property type="entry name" value="Restriction endonuclease-like"/>
    <property type="match status" value="1"/>
</dbReference>
<dbReference type="InterPro" id="IPR027417">
    <property type="entry name" value="P-loop_NTPase"/>
</dbReference>
<evidence type="ECO:0000256" key="6">
    <source>
        <dbReference type="ARBA" id="ARBA00022839"/>
    </source>
</evidence>
<dbReference type="InterPro" id="IPR006697">
    <property type="entry name" value="RecC"/>
</dbReference>
<dbReference type="InterPro" id="IPR011335">
    <property type="entry name" value="Restrct_endonuc-II-like"/>
</dbReference>
<dbReference type="EMBL" id="JAGQDG010000006">
    <property type="protein sequence ID" value="MBQ0936874.1"/>
    <property type="molecule type" value="Genomic_DNA"/>
</dbReference>
<evidence type="ECO:0000256" key="5">
    <source>
        <dbReference type="ARBA" id="ARBA00022806"/>
    </source>
</evidence>
<evidence type="ECO:0000256" key="8">
    <source>
        <dbReference type="ARBA" id="ARBA00023125"/>
    </source>
</evidence>
<comment type="miscellaneous">
    <text evidence="10">In the RecBCD complex, RecB has a slow 3'-5' helicase, an exonuclease activity and loads RecA onto ssDNA, RecD has a fast 5'-3' helicase activity, while RecC stimulates the ATPase and processivity of the RecB helicase and contributes to recognition of the Chi site.</text>
</comment>
<dbReference type="InterPro" id="IPR041500">
    <property type="entry name" value="RecC_C"/>
</dbReference>
<dbReference type="InterPro" id="IPR013986">
    <property type="entry name" value="DExx_box_DNA_helicase_dom_sf"/>
</dbReference>
<dbReference type="Gene3D" id="3.40.50.10930">
    <property type="match status" value="1"/>
</dbReference>
<proteinExistence type="inferred from homology"/>
<evidence type="ECO:0000256" key="9">
    <source>
        <dbReference type="ARBA" id="ARBA00023204"/>
    </source>
</evidence>
<keyword evidence="6 10" id="KW-0269">Exonuclease</keyword>
<keyword evidence="7 10" id="KW-0067">ATP-binding</keyword>
<keyword evidence="1 10" id="KW-0540">Nuclease</keyword>
<keyword evidence="4 10" id="KW-0378">Hydrolase</keyword>
<sequence>MVAPASSSLHPPGLLVLHGNRLEWLADAVAQWLAAHPLPPLEPEIMLVPSNGMAEWLKMNLAQRWGVCAASQVELPARFIWRLYRQVLGAHTVPFESALDKAPLTWRLMQGLATWAQEDALVPLRAYLGHGEQAATRRWQLAQTLADLFDQYQMYRADWLDDWAVQHDVLRAPSGGSAPLPADQAWQAALWRKVLATVTDEADQRGLRPEVHSRAIAALRGGEPTAQPLPGRVLLFGTTHLPATTLDLLAALATRIPVMLALPNPCSVYWGDIIDGRELLRAASKRQTSRGADLSLVPLEQMHAHAHPLLAAWGRQARDLVRQLDAFDESQRLQAALDVPRIDLFDDSPADTLPWLGQVQAHIRDLRPLHEHPRLVLADEDQSIVFRRCHSLVRELEVLQDHLLSLMAEGGGEPLHPRDMVVMVPDIAAAAPAIHAVFGAMPRHDPRFIPFDIADLSSRDTSPLLAALDWLLRLPQQRCTLSELRDLLDVPALRQRFGLPEDGLPRLTAWMEGAAWRWGLDANHRDSLGLGASGETTSGLWALRRMLLGFMNGPRGDGEFAGIAPYTEVGGLEAELAGSLALLLERLLHWAQQLSKPATPTHWAERFRALLADLLLAKTDDERQTLAALDNALGTWLAHCAEAQFSTELPLEVAREAWLNAVDEPSINKRFKAGGLTFCTLMPMRAIPFEVVALLGMNEGDYPRRSPRNDFDLLALPGMARPGDRSRRDDDRQLMLDALLAARRVLYLSWAGFSPRNNSEQPPSVLVAQLRDYLASGWGEAAVQARTVDHPLQPFSRRYFEQGSALHTWAAEWRGAHDSPSDVPQHQSSAPTDGPQPVTLKALARWLKNPVADYLQRQLQVVLRDPEEGAGDDEVFALDGLSHWQLGDAALQGLQAPLLALCQDGDTRAAQAQVPALMDAMVQRWARAGQLPLGAPGEQGLARLRATWQHSLQAWLQALQAWPQALGPVALHWPHEQAPLDDWCPGLRGQPKSPGAFQWVEVSASKVAIRATRQKQADRVRPDKLLAAWVGLTALAAQGQLAGLTLIGADATVRLEAPDADSAGEVLNQLLSTWAQGQTRPLPLTLRAGLAHALDQDVAQAFEGDERQVGDVDHPAVARLFPDAESLLASGEFEDLAEAVYEPLAAWATNAQIEWHAEAGDEPDAEGRDE</sequence>
<evidence type="ECO:0000256" key="4">
    <source>
        <dbReference type="ARBA" id="ARBA00022801"/>
    </source>
</evidence>
<feature type="domain" description="RecC C-terminal" evidence="12">
    <location>
        <begin position="835"/>
        <end position="1093"/>
    </location>
</feature>
<evidence type="ECO:0000256" key="2">
    <source>
        <dbReference type="ARBA" id="ARBA00022741"/>
    </source>
</evidence>
<evidence type="ECO:0000313" key="13">
    <source>
        <dbReference type="EMBL" id="MBQ0936874.1"/>
    </source>
</evidence>
<name>A0ABS5E0M0_9BURK</name>
<comment type="caution">
    <text evidence="13">The sequence shown here is derived from an EMBL/GenBank/DDBJ whole genome shotgun (WGS) entry which is preliminary data.</text>
</comment>